<feature type="domain" description="HTH tetR-type" evidence="3">
    <location>
        <begin position="25"/>
        <end position="85"/>
    </location>
</feature>
<evidence type="ECO:0000259" key="3">
    <source>
        <dbReference type="PROSITE" id="PS50977"/>
    </source>
</evidence>
<comment type="caution">
    <text evidence="4">The sequence shown here is derived from an EMBL/GenBank/DDBJ whole genome shotgun (WGS) entry which is preliminary data.</text>
</comment>
<evidence type="ECO:0000256" key="1">
    <source>
        <dbReference type="ARBA" id="ARBA00023125"/>
    </source>
</evidence>
<evidence type="ECO:0000313" key="4">
    <source>
        <dbReference type="EMBL" id="MCK0532485.1"/>
    </source>
</evidence>
<dbReference type="Proteomes" id="UP001203512">
    <property type="component" value="Unassembled WGS sequence"/>
</dbReference>
<dbReference type="PROSITE" id="PS50977">
    <property type="entry name" value="HTH_TETR_2"/>
    <property type="match status" value="1"/>
</dbReference>
<protein>
    <submittedName>
        <fullName evidence="4">TetR/AcrR family transcriptional regulator</fullName>
    </submittedName>
</protein>
<keyword evidence="5" id="KW-1185">Reference proteome</keyword>
<proteinExistence type="predicted"/>
<dbReference type="InterPro" id="IPR009057">
    <property type="entry name" value="Homeodomain-like_sf"/>
</dbReference>
<accession>A0ABT0DZD6</accession>
<dbReference type="PANTHER" id="PTHR30055:SF223">
    <property type="entry name" value="HTH-TYPE TRANSCRIPTIONAL REGULATOR UIDR"/>
    <property type="match status" value="1"/>
</dbReference>
<evidence type="ECO:0000313" key="5">
    <source>
        <dbReference type="Proteomes" id="UP001203512"/>
    </source>
</evidence>
<dbReference type="EMBL" id="JALKHS010000010">
    <property type="protein sequence ID" value="MCK0532485.1"/>
    <property type="molecule type" value="Genomic_DNA"/>
</dbReference>
<name>A0ABT0DZD6_9SPHN</name>
<dbReference type="SUPFAM" id="SSF46689">
    <property type="entry name" value="Homeodomain-like"/>
    <property type="match status" value="1"/>
</dbReference>
<dbReference type="PANTHER" id="PTHR30055">
    <property type="entry name" value="HTH-TYPE TRANSCRIPTIONAL REGULATOR RUTR"/>
    <property type="match status" value="1"/>
</dbReference>
<organism evidence="4 5">
    <name type="scientific">Sphingobium agri</name>
    <dbReference type="NCBI Taxonomy" id="2933566"/>
    <lineage>
        <taxon>Bacteria</taxon>
        <taxon>Pseudomonadati</taxon>
        <taxon>Pseudomonadota</taxon>
        <taxon>Alphaproteobacteria</taxon>
        <taxon>Sphingomonadales</taxon>
        <taxon>Sphingomonadaceae</taxon>
        <taxon>Sphingobium</taxon>
    </lineage>
</organism>
<keyword evidence="1 2" id="KW-0238">DNA-binding</keyword>
<feature type="DNA-binding region" description="H-T-H motif" evidence="2">
    <location>
        <begin position="48"/>
        <end position="67"/>
    </location>
</feature>
<gene>
    <name evidence="4" type="ORF">MU848_12920</name>
</gene>
<reference evidence="4 5" key="1">
    <citation type="submission" date="2022-04" db="EMBL/GenBank/DDBJ databases">
        <authorList>
            <person name="Huq M.A."/>
        </authorList>
    </citation>
    <scope>NUCLEOTIDE SEQUENCE [LARGE SCALE GENOMIC DNA]</scope>
    <source>
        <strain evidence="4 5">MAH-33</strain>
    </source>
</reference>
<sequence length="212" mass="23406">MTVLAKDMAEKPAGGRAAYLERRRAATRDGIVRAARQVFAEASYVDAKIDDILGAAGVSRATFYSHFESKLELASAIYEETVPQTRALFERLPLLARQDRSAVREWLADFVGIHLEHRYVTPLIAQLQLFETGFRARILADTEVLIDLVAGSGVDAFAKASTDDRQRIGVRLLFNQIAHVCAEVARGEFGVQSDICLDLVAEDIVRFVKPAA</sequence>
<dbReference type="InterPro" id="IPR050109">
    <property type="entry name" value="HTH-type_TetR-like_transc_reg"/>
</dbReference>
<dbReference type="RefSeq" id="WP_247232843.1">
    <property type="nucleotide sequence ID" value="NZ_JALKHS010000010.1"/>
</dbReference>
<dbReference type="Gene3D" id="1.10.357.10">
    <property type="entry name" value="Tetracycline Repressor, domain 2"/>
    <property type="match status" value="1"/>
</dbReference>
<dbReference type="Pfam" id="PF00440">
    <property type="entry name" value="TetR_N"/>
    <property type="match status" value="1"/>
</dbReference>
<dbReference type="PRINTS" id="PR00455">
    <property type="entry name" value="HTHTETR"/>
</dbReference>
<evidence type="ECO:0000256" key="2">
    <source>
        <dbReference type="PROSITE-ProRule" id="PRU00335"/>
    </source>
</evidence>
<dbReference type="InterPro" id="IPR001647">
    <property type="entry name" value="HTH_TetR"/>
</dbReference>